<dbReference type="GO" id="GO:0043066">
    <property type="term" value="P:negative regulation of apoptotic process"/>
    <property type="evidence" value="ECO:0007669"/>
    <property type="project" value="InterPro"/>
</dbReference>
<evidence type="ECO:0000256" key="1">
    <source>
        <dbReference type="SAM" id="MobiDB-lite"/>
    </source>
</evidence>
<dbReference type="EMBL" id="NIVC01001057">
    <property type="protein sequence ID" value="PAA72847.1"/>
    <property type="molecule type" value="Genomic_DNA"/>
</dbReference>
<feature type="region of interest" description="Disordered" evidence="1">
    <location>
        <begin position="53"/>
        <end position="72"/>
    </location>
</feature>
<evidence type="ECO:0000313" key="2">
    <source>
        <dbReference type="EMBL" id="PAA72847.1"/>
    </source>
</evidence>
<feature type="region of interest" description="Disordered" evidence="1">
    <location>
        <begin position="1"/>
        <end position="48"/>
    </location>
</feature>
<comment type="caution">
    <text evidence="2">The sequence shown here is derived from an EMBL/GenBank/DDBJ whole genome shotgun (WGS) entry which is preliminary data.</text>
</comment>
<feature type="region of interest" description="Disordered" evidence="1">
    <location>
        <begin position="162"/>
        <end position="183"/>
    </location>
</feature>
<reference evidence="2 3" key="1">
    <citation type="submission" date="2017-06" db="EMBL/GenBank/DDBJ databases">
        <title>A platform for efficient transgenesis in Macrostomum lignano, a flatworm model organism for stem cell research.</title>
        <authorList>
            <person name="Berezikov E."/>
        </authorList>
    </citation>
    <scope>NUCLEOTIDE SEQUENCE [LARGE SCALE GENOMIC DNA]</scope>
    <source>
        <strain evidence="2">DV1</strain>
        <tissue evidence="2">Whole organism</tissue>
    </source>
</reference>
<feature type="compositionally biased region" description="Basic residues" evidence="1">
    <location>
        <begin position="62"/>
        <end position="72"/>
    </location>
</feature>
<sequence length="183" mass="19803">LAIKPGSAAAMAPRRSPPLYPKFSQPADPAAFPKPEPNTSSSSSRMSVIFSSGKSAAARMKEGKKKKPTKVARPRTAMPVNSYMPTAETAVWNTKLQGVNYSIALSKDSLELWCNDQLLQTVSDFSDTGSTLDFELDGQKGRISIVPGGRGGTRYELTLNGRPVEAAREPPEGGLRREKTRLH</sequence>
<dbReference type="InterPro" id="IPR010695">
    <property type="entry name" value="FAIM1"/>
</dbReference>
<keyword evidence="3" id="KW-1185">Reference proteome</keyword>
<proteinExistence type="predicted"/>
<dbReference type="InterPro" id="IPR038513">
    <property type="entry name" value="FAIM1_dom_sf"/>
</dbReference>
<feature type="compositionally biased region" description="Basic and acidic residues" evidence="1">
    <location>
        <begin position="165"/>
        <end position="177"/>
    </location>
</feature>
<evidence type="ECO:0000313" key="3">
    <source>
        <dbReference type="Proteomes" id="UP000215902"/>
    </source>
</evidence>
<dbReference type="Pfam" id="PF06905">
    <property type="entry name" value="FAIM1"/>
    <property type="match status" value="1"/>
</dbReference>
<dbReference type="AlphaFoldDB" id="A0A267FI76"/>
<protein>
    <submittedName>
        <fullName evidence="2">Uncharacterized protein</fullName>
    </submittedName>
</protein>
<accession>A0A267FI76</accession>
<organism evidence="2 3">
    <name type="scientific">Macrostomum lignano</name>
    <dbReference type="NCBI Taxonomy" id="282301"/>
    <lineage>
        <taxon>Eukaryota</taxon>
        <taxon>Metazoa</taxon>
        <taxon>Spiralia</taxon>
        <taxon>Lophotrochozoa</taxon>
        <taxon>Platyhelminthes</taxon>
        <taxon>Rhabditophora</taxon>
        <taxon>Macrostomorpha</taxon>
        <taxon>Macrostomida</taxon>
        <taxon>Macrostomidae</taxon>
        <taxon>Macrostomum</taxon>
    </lineage>
</organism>
<dbReference type="Proteomes" id="UP000215902">
    <property type="component" value="Unassembled WGS sequence"/>
</dbReference>
<name>A0A267FI76_9PLAT</name>
<dbReference type="Gene3D" id="2.40.128.180">
    <property type="match status" value="1"/>
</dbReference>
<feature type="non-terminal residue" evidence="2">
    <location>
        <position position="1"/>
    </location>
</feature>
<dbReference type="OrthoDB" id="6262731at2759"/>
<feature type="compositionally biased region" description="Low complexity" evidence="1">
    <location>
        <begin position="1"/>
        <end position="14"/>
    </location>
</feature>
<gene>
    <name evidence="2" type="ORF">BOX15_Mlig027449g1</name>
</gene>